<comment type="caution">
    <text evidence="2">The sequence shown here is derived from an EMBL/GenBank/DDBJ whole genome shotgun (WGS) entry which is preliminary data.</text>
</comment>
<organism evidence="2 3">
    <name type="scientific">Araneus ventricosus</name>
    <name type="common">Orbweaver spider</name>
    <name type="synonym">Epeira ventricosa</name>
    <dbReference type="NCBI Taxonomy" id="182803"/>
    <lineage>
        <taxon>Eukaryota</taxon>
        <taxon>Metazoa</taxon>
        <taxon>Ecdysozoa</taxon>
        <taxon>Arthropoda</taxon>
        <taxon>Chelicerata</taxon>
        <taxon>Arachnida</taxon>
        <taxon>Araneae</taxon>
        <taxon>Araneomorphae</taxon>
        <taxon>Entelegynae</taxon>
        <taxon>Araneoidea</taxon>
        <taxon>Araneidae</taxon>
        <taxon>Araneus</taxon>
    </lineage>
</organism>
<keyword evidence="3" id="KW-1185">Reference proteome</keyword>
<feature type="compositionally biased region" description="Polar residues" evidence="1">
    <location>
        <begin position="11"/>
        <end position="20"/>
    </location>
</feature>
<evidence type="ECO:0000313" key="2">
    <source>
        <dbReference type="EMBL" id="GBL86735.1"/>
    </source>
</evidence>
<name>A0A4Y2B5Z6_ARAVE</name>
<feature type="region of interest" description="Disordered" evidence="1">
    <location>
        <begin position="30"/>
        <end position="55"/>
    </location>
</feature>
<gene>
    <name evidence="2" type="ORF">AVEN_95985_1</name>
</gene>
<dbReference type="EMBL" id="BGPR01000050">
    <property type="protein sequence ID" value="GBL86735.1"/>
    <property type="molecule type" value="Genomic_DNA"/>
</dbReference>
<feature type="region of interest" description="Disordered" evidence="1">
    <location>
        <begin position="1"/>
        <end position="20"/>
    </location>
</feature>
<feature type="region of interest" description="Disordered" evidence="1">
    <location>
        <begin position="77"/>
        <end position="113"/>
    </location>
</feature>
<evidence type="ECO:0000313" key="3">
    <source>
        <dbReference type="Proteomes" id="UP000499080"/>
    </source>
</evidence>
<dbReference type="Proteomes" id="UP000499080">
    <property type="component" value="Unassembled WGS sequence"/>
</dbReference>
<evidence type="ECO:0000256" key="1">
    <source>
        <dbReference type="SAM" id="MobiDB-lite"/>
    </source>
</evidence>
<sequence length="113" mass="12784">MTRKTLELSPPLQTSATHQRENILSTMHELARNKHSGSSAESGFKSGTFRPRSQDLTVDQHSLCYKPPLLKVLSMSSDSPCMWPTHPPGKRGKPKYLDEKLTDKQQSPLRVQR</sequence>
<proteinExistence type="predicted"/>
<accession>A0A4Y2B5Z6</accession>
<feature type="compositionally biased region" description="Polar residues" evidence="1">
    <location>
        <begin position="104"/>
        <end position="113"/>
    </location>
</feature>
<dbReference type="AlphaFoldDB" id="A0A4Y2B5Z6"/>
<reference evidence="2 3" key="1">
    <citation type="journal article" date="2019" name="Sci. Rep.">
        <title>Orb-weaving spider Araneus ventricosus genome elucidates the spidroin gene catalogue.</title>
        <authorList>
            <person name="Kono N."/>
            <person name="Nakamura H."/>
            <person name="Ohtoshi R."/>
            <person name="Moran D.A.P."/>
            <person name="Shinohara A."/>
            <person name="Yoshida Y."/>
            <person name="Fujiwara M."/>
            <person name="Mori M."/>
            <person name="Tomita M."/>
            <person name="Arakawa K."/>
        </authorList>
    </citation>
    <scope>NUCLEOTIDE SEQUENCE [LARGE SCALE GENOMIC DNA]</scope>
</reference>
<protein>
    <submittedName>
        <fullName evidence="2">Uncharacterized protein</fullName>
    </submittedName>
</protein>